<evidence type="ECO:0000256" key="1">
    <source>
        <dbReference type="SAM" id="MobiDB-lite"/>
    </source>
</evidence>
<feature type="compositionally biased region" description="Basic residues" evidence="1">
    <location>
        <begin position="65"/>
        <end position="75"/>
    </location>
</feature>
<organism evidence="2 3">
    <name type="scientific">Iphiclides podalirius</name>
    <name type="common">scarce swallowtail</name>
    <dbReference type="NCBI Taxonomy" id="110791"/>
    <lineage>
        <taxon>Eukaryota</taxon>
        <taxon>Metazoa</taxon>
        <taxon>Ecdysozoa</taxon>
        <taxon>Arthropoda</taxon>
        <taxon>Hexapoda</taxon>
        <taxon>Insecta</taxon>
        <taxon>Pterygota</taxon>
        <taxon>Neoptera</taxon>
        <taxon>Endopterygota</taxon>
        <taxon>Lepidoptera</taxon>
        <taxon>Glossata</taxon>
        <taxon>Ditrysia</taxon>
        <taxon>Papilionoidea</taxon>
        <taxon>Papilionidae</taxon>
        <taxon>Papilioninae</taxon>
        <taxon>Iphiclides</taxon>
    </lineage>
</organism>
<proteinExistence type="predicted"/>
<gene>
    <name evidence="2" type="ORF">IPOD504_LOCUS4927</name>
</gene>
<feature type="non-terminal residue" evidence="2">
    <location>
        <position position="212"/>
    </location>
</feature>
<protein>
    <submittedName>
        <fullName evidence="2">Uncharacterized protein</fullName>
    </submittedName>
</protein>
<evidence type="ECO:0000313" key="2">
    <source>
        <dbReference type="EMBL" id="CAH2045080.1"/>
    </source>
</evidence>
<evidence type="ECO:0000313" key="3">
    <source>
        <dbReference type="Proteomes" id="UP000837857"/>
    </source>
</evidence>
<accession>A0ABN8I2R0</accession>
<feature type="region of interest" description="Disordered" evidence="1">
    <location>
        <begin position="65"/>
        <end position="117"/>
    </location>
</feature>
<keyword evidence="3" id="KW-1185">Reference proteome</keyword>
<reference evidence="2" key="1">
    <citation type="submission" date="2022-03" db="EMBL/GenBank/DDBJ databases">
        <authorList>
            <person name="Martin H S."/>
        </authorList>
    </citation>
    <scope>NUCLEOTIDE SEQUENCE</scope>
</reference>
<feature type="compositionally biased region" description="Basic and acidic residues" evidence="1">
    <location>
        <begin position="88"/>
        <end position="108"/>
    </location>
</feature>
<dbReference type="EMBL" id="OW152828">
    <property type="protein sequence ID" value="CAH2045080.1"/>
    <property type="molecule type" value="Genomic_DNA"/>
</dbReference>
<dbReference type="Proteomes" id="UP000837857">
    <property type="component" value="Chromosome 16"/>
</dbReference>
<sequence>MGHSDTQAHSSRNHNSRPITIQSNLIEIPPLGVPVSNPVSLISHTIVISTGRPYIERLQMFPSRQHKLAKKKSKTAKSSSAFKHSKPKNKEHGSNKIRVTEYRPRSDEREDNEDDEVRVKLHKRKPVRYEDVQRFHEKLEHYHESDADLESNGEECCRDEIFTREQRPLNYMKSRNDASFKKLLKTQQRVTDMLEQMLARTKAEQPVSVETA</sequence>
<name>A0ABN8I2R0_9NEOP</name>